<dbReference type="Proteomes" id="UP000053477">
    <property type="component" value="Unassembled WGS sequence"/>
</dbReference>
<dbReference type="PROSITE" id="PS51257">
    <property type="entry name" value="PROKAR_LIPOPROTEIN"/>
    <property type="match status" value="1"/>
</dbReference>
<sequence>MAQRTFLFLFVFAFSWISCVSASYSTVTAPTPPAPTVIVTPPAPAPVTVTADSPPPVTVTALDPDPSTTTVIPPVITLTVQVPINTITSTQASVTVTSSVSAFVQSFPPPSEVSSSEVTNNTVRANDPRITFMGNWTDSQSCDDISKRTTSSGSSMTFQFIGVGIYVTSIVGQDAGTFIASLDGNSANVDGFSQSADNCTVNWSSFDLDNILHTLQITYEGASTQGGGSSTAGYEFAHIVYSNSTSGGTGSTGSNSATTVSFSPRGFLPLYLLAASIIIVL</sequence>
<keyword evidence="3" id="KW-1185">Reference proteome</keyword>
<dbReference type="Gene3D" id="2.60.120.260">
    <property type="entry name" value="Galactose-binding domain-like"/>
    <property type="match status" value="1"/>
</dbReference>
<protein>
    <submittedName>
        <fullName evidence="2">Uncharacterized protein</fullName>
    </submittedName>
</protein>
<keyword evidence="1" id="KW-0732">Signal</keyword>
<evidence type="ECO:0000256" key="1">
    <source>
        <dbReference type="SAM" id="SignalP"/>
    </source>
</evidence>
<proteinExistence type="predicted"/>
<name>A0A0H2RRY3_9AGAM</name>
<dbReference type="AlphaFoldDB" id="A0A0H2RRY3"/>
<dbReference type="STRING" id="27342.A0A0H2RRY3"/>
<organism evidence="2 3">
    <name type="scientific">Schizopora paradoxa</name>
    <dbReference type="NCBI Taxonomy" id="27342"/>
    <lineage>
        <taxon>Eukaryota</taxon>
        <taxon>Fungi</taxon>
        <taxon>Dikarya</taxon>
        <taxon>Basidiomycota</taxon>
        <taxon>Agaricomycotina</taxon>
        <taxon>Agaricomycetes</taxon>
        <taxon>Hymenochaetales</taxon>
        <taxon>Schizoporaceae</taxon>
        <taxon>Schizopora</taxon>
    </lineage>
</organism>
<gene>
    <name evidence="2" type="ORF">SCHPADRAFT_945148</name>
</gene>
<accession>A0A0H2RRY3</accession>
<feature type="signal peptide" evidence="1">
    <location>
        <begin position="1"/>
        <end position="22"/>
    </location>
</feature>
<dbReference type="InParanoid" id="A0A0H2RRY3"/>
<feature type="chain" id="PRO_5005201729" evidence="1">
    <location>
        <begin position="23"/>
        <end position="281"/>
    </location>
</feature>
<reference evidence="2 3" key="1">
    <citation type="submission" date="2015-04" db="EMBL/GenBank/DDBJ databases">
        <title>Complete genome sequence of Schizopora paradoxa KUC8140, a cosmopolitan wood degrader in East Asia.</title>
        <authorList>
            <consortium name="DOE Joint Genome Institute"/>
            <person name="Min B."/>
            <person name="Park H."/>
            <person name="Jang Y."/>
            <person name="Kim J.-J."/>
            <person name="Kim K.H."/>
            <person name="Pangilinan J."/>
            <person name="Lipzen A."/>
            <person name="Riley R."/>
            <person name="Grigoriev I.V."/>
            <person name="Spatafora J.W."/>
            <person name="Choi I.-G."/>
        </authorList>
    </citation>
    <scope>NUCLEOTIDE SEQUENCE [LARGE SCALE GENOMIC DNA]</scope>
    <source>
        <strain evidence="2 3">KUC8140</strain>
    </source>
</reference>
<dbReference type="EMBL" id="KQ086131">
    <property type="protein sequence ID" value="KLO07571.1"/>
    <property type="molecule type" value="Genomic_DNA"/>
</dbReference>
<evidence type="ECO:0000313" key="2">
    <source>
        <dbReference type="EMBL" id="KLO07571.1"/>
    </source>
</evidence>
<evidence type="ECO:0000313" key="3">
    <source>
        <dbReference type="Proteomes" id="UP000053477"/>
    </source>
</evidence>